<keyword evidence="1" id="KW-1133">Transmembrane helix</keyword>
<evidence type="ECO:0000256" key="1">
    <source>
        <dbReference type="SAM" id="Phobius"/>
    </source>
</evidence>
<reference evidence="2 3" key="1">
    <citation type="journal article" date="2019" name="Emerg. Microbes Infect.">
        <title>Comprehensive subspecies identification of 175 nontuberculous mycobacteria species based on 7547 genomic profiles.</title>
        <authorList>
            <person name="Matsumoto Y."/>
            <person name="Kinjo T."/>
            <person name="Motooka D."/>
            <person name="Nabeya D."/>
            <person name="Jung N."/>
            <person name="Uechi K."/>
            <person name="Horii T."/>
            <person name="Iida T."/>
            <person name="Fujita J."/>
            <person name="Nakamura S."/>
        </authorList>
    </citation>
    <scope>NUCLEOTIDE SEQUENCE [LARGE SCALE GENOMIC DNA]</scope>
    <source>
        <strain evidence="2 3">JCM 12404</strain>
    </source>
</reference>
<dbReference type="KEGG" id="mcoo:MCOO_21340"/>
<protein>
    <recommendedName>
        <fullName evidence="4">DUF1616 domain-containing protein</fullName>
    </recommendedName>
</protein>
<feature type="transmembrane region" description="Helical" evidence="1">
    <location>
        <begin position="65"/>
        <end position="84"/>
    </location>
</feature>
<dbReference type="EMBL" id="AP022569">
    <property type="protein sequence ID" value="BBX46119.1"/>
    <property type="molecule type" value="Genomic_DNA"/>
</dbReference>
<evidence type="ECO:0000313" key="2">
    <source>
        <dbReference type="EMBL" id="BBX46119.1"/>
    </source>
</evidence>
<feature type="transmembrane region" description="Helical" evidence="1">
    <location>
        <begin position="129"/>
        <end position="150"/>
    </location>
</feature>
<proteinExistence type="predicted"/>
<name>A0A7I7KWP2_9MYCO</name>
<organism evidence="2 3">
    <name type="scientific">Mycobacterium cookii</name>
    <dbReference type="NCBI Taxonomy" id="1775"/>
    <lineage>
        <taxon>Bacteria</taxon>
        <taxon>Bacillati</taxon>
        <taxon>Actinomycetota</taxon>
        <taxon>Actinomycetes</taxon>
        <taxon>Mycobacteriales</taxon>
        <taxon>Mycobacteriaceae</taxon>
        <taxon>Mycobacterium</taxon>
    </lineage>
</organism>
<gene>
    <name evidence="2" type="ORF">MCOO_21340</name>
</gene>
<dbReference type="AlphaFoldDB" id="A0A7I7KWP2"/>
<keyword evidence="1" id="KW-0812">Transmembrane</keyword>
<sequence length="250" mass="26457">METKFCKIDLIPVAALVCYVISLLPFIPREVSGAFGVALCFILTGVAGTCASLPGEASGIARFTAAMAWSLGTGIVGGLILNFLPSGLVRFNWVTYALALTLLAYAVARGRGAGSRLELRRPNMPTLTPIAGVKIVAAAIAVTGAIVISVSSAHHVATPFTEIWLVPDGPAHSPVGATGAVFGIRSHEKSSEDFIAVIDTGAHVTTHRVTLAPNQVWTHPFAVQGEKPMANVYRARVADPPYRTVWFVRR</sequence>
<accession>A0A7I7KWP2</accession>
<evidence type="ECO:0008006" key="4">
    <source>
        <dbReference type="Google" id="ProtNLM"/>
    </source>
</evidence>
<keyword evidence="3" id="KW-1185">Reference proteome</keyword>
<evidence type="ECO:0000313" key="3">
    <source>
        <dbReference type="Proteomes" id="UP000465866"/>
    </source>
</evidence>
<keyword evidence="1" id="KW-0472">Membrane</keyword>
<feature type="transmembrane region" description="Helical" evidence="1">
    <location>
        <begin position="7"/>
        <end position="27"/>
    </location>
</feature>
<dbReference type="Proteomes" id="UP000465866">
    <property type="component" value="Chromosome"/>
</dbReference>
<feature type="transmembrane region" description="Helical" evidence="1">
    <location>
        <begin position="90"/>
        <end position="108"/>
    </location>
</feature>
<feature type="transmembrane region" description="Helical" evidence="1">
    <location>
        <begin position="33"/>
        <end position="53"/>
    </location>
</feature>